<dbReference type="EMBL" id="CACSIO010000001">
    <property type="protein sequence ID" value="CAA0081664.1"/>
    <property type="molecule type" value="Genomic_DNA"/>
</dbReference>
<dbReference type="Pfam" id="PF11964">
    <property type="entry name" value="SpoIIAA-like"/>
    <property type="match status" value="1"/>
</dbReference>
<sequence length="121" mass="14004">MIRLLPESHDDILMVQASHKLTATDYKETFEPALQSRINEYGHIDLMFSFTDDFDGFELGAMWEDAKFGLSHRHNFHKIALVGLPNSMRWLTKAGTSMLDFEVKNFEIGQEKEAESWLTVH</sequence>
<dbReference type="InterPro" id="IPR021866">
    <property type="entry name" value="SpoIIAA-like"/>
</dbReference>
<accession>A0A5S9MZF6</accession>
<gene>
    <name evidence="1" type="ORF">OPDIPICF_00330</name>
</gene>
<protein>
    <recommendedName>
        <fullName evidence="3">STAS/SEC14 domain-containing protein</fullName>
    </recommendedName>
</protein>
<evidence type="ECO:0000313" key="1">
    <source>
        <dbReference type="EMBL" id="CAA0081664.1"/>
    </source>
</evidence>
<evidence type="ECO:0008006" key="3">
    <source>
        <dbReference type="Google" id="ProtNLM"/>
    </source>
</evidence>
<dbReference type="OrthoDB" id="555504at2"/>
<evidence type="ECO:0000313" key="2">
    <source>
        <dbReference type="Proteomes" id="UP000441399"/>
    </source>
</evidence>
<organism evidence="1 2">
    <name type="scientific">BD1-7 clade bacterium</name>
    <dbReference type="NCBI Taxonomy" id="2029982"/>
    <lineage>
        <taxon>Bacteria</taxon>
        <taxon>Pseudomonadati</taxon>
        <taxon>Pseudomonadota</taxon>
        <taxon>Gammaproteobacteria</taxon>
        <taxon>Cellvibrionales</taxon>
        <taxon>Spongiibacteraceae</taxon>
        <taxon>BD1-7 clade</taxon>
    </lineage>
</organism>
<name>A0A5S9MZF6_9GAMM</name>
<dbReference type="SUPFAM" id="SSF52091">
    <property type="entry name" value="SpoIIaa-like"/>
    <property type="match status" value="1"/>
</dbReference>
<dbReference type="Proteomes" id="UP000441399">
    <property type="component" value="Unassembled WGS sequence"/>
</dbReference>
<proteinExistence type="predicted"/>
<dbReference type="Gene3D" id="3.40.50.10600">
    <property type="entry name" value="SpoIIaa-like domains"/>
    <property type="match status" value="1"/>
</dbReference>
<dbReference type="AlphaFoldDB" id="A0A5S9MZF6"/>
<dbReference type="InterPro" id="IPR036513">
    <property type="entry name" value="STAS_dom_sf"/>
</dbReference>
<reference evidence="1 2" key="1">
    <citation type="submission" date="2019-11" db="EMBL/GenBank/DDBJ databases">
        <authorList>
            <person name="Holert J."/>
        </authorList>
    </citation>
    <scope>NUCLEOTIDE SEQUENCE [LARGE SCALE GENOMIC DNA]</scope>
    <source>
        <strain evidence="1">SB11_3</strain>
    </source>
</reference>
<keyword evidence="2" id="KW-1185">Reference proteome</keyword>
<dbReference type="InterPro" id="IPR038396">
    <property type="entry name" value="SpoIIAA-like_sf"/>
</dbReference>